<evidence type="ECO:0000256" key="3">
    <source>
        <dbReference type="ARBA" id="ARBA00038088"/>
    </source>
</evidence>
<evidence type="ECO:0000256" key="2">
    <source>
        <dbReference type="ARBA" id="ARBA00022840"/>
    </source>
</evidence>
<evidence type="ECO:0000256" key="1">
    <source>
        <dbReference type="ARBA" id="ARBA00022741"/>
    </source>
</evidence>
<dbReference type="EMBL" id="MYFO01000008">
    <property type="protein sequence ID" value="TFE88990.1"/>
    <property type="molecule type" value="Genomic_DNA"/>
</dbReference>
<evidence type="ECO:0000256" key="4">
    <source>
        <dbReference type="ARBA" id="ARBA00040480"/>
    </source>
</evidence>
<feature type="domain" description="AAA+ ATPase" evidence="6">
    <location>
        <begin position="286"/>
        <end position="421"/>
    </location>
</feature>
<keyword evidence="8" id="KW-1185">Reference proteome</keyword>
<evidence type="ECO:0000259" key="6">
    <source>
        <dbReference type="SMART" id="SM00382"/>
    </source>
</evidence>
<feature type="region of interest" description="Disordered" evidence="5">
    <location>
        <begin position="526"/>
        <end position="548"/>
    </location>
</feature>
<organism evidence="7 8">
    <name type="scientific">Paenibacillus athensensis</name>
    <dbReference type="NCBI Taxonomy" id="1967502"/>
    <lineage>
        <taxon>Bacteria</taxon>
        <taxon>Bacillati</taxon>
        <taxon>Bacillota</taxon>
        <taxon>Bacilli</taxon>
        <taxon>Bacillales</taxon>
        <taxon>Paenibacillaceae</taxon>
        <taxon>Paenibacillus</taxon>
    </lineage>
</organism>
<sequence>MGGIDEVEDSSILRFKKHVSNLMRARFPYVYISTWEEERAVAMIRSAVTDETMIKTVRKVFTWTVTNGLAEDQQRGREETKAPLTCLEFIESYDQPAVFILKDFHIYFGGADKQTDQIVIRKIRDLISVLKMSPNPKNVVFICPEIALPNELQKEITIVDFDLPSFAEIKGVLDEMIAANQAGGRIAIDLTPEQEERLVKAALGLTLQEAENAFARAMVEDGRLDLHDVEIILEEKRQIIKKSQILEFVKTELRIEDVGGLGNMKRWLLKRNKSWLDSAARYNLPAPKGVLITGVPGCGKSLIAKAVSAMWQLPLLRLDMGKIFSGIVGSSEENMRKAIKTVEAISPAILWIDEIEKGFSNVSGFGDSGTSGRIFGTFLTWMQEKTKPVFVIATANHIQSLPAEMLRKGRFDEIFFVDLPTRKERRDIFRLHISKRLRDPQVIGQFEASRANLDQLADLTEGFVGAEIEQTVVAALFEAFSEDRSITLEDFIKAIRTTVPLSVTQAEQIQHIREWANVRAVAATANEDRQEYRQAEPSAKAPDSGEQDVWLARGGRSVDF</sequence>
<dbReference type="Gene3D" id="1.10.8.60">
    <property type="match status" value="1"/>
</dbReference>
<comment type="similarity">
    <text evidence="3">Belongs to the AAA ATPase family. Highly divergent.</text>
</comment>
<protein>
    <recommendedName>
        <fullName evidence="4">Uncharacterized AAA domain-containing protein ycf46</fullName>
    </recommendedName>
</protein>
<dbReference type="AlphaFoldDB" id="A0A4Y8Q4P3"/>
<dbReference type="InterPro" id="IPR027417">
    <property type="entry name" value="P-loop_NTPase"/>
</dbReference>
<accession>A0A4Y8Q4P3</accession>
<gene>
    <name evidence="7" type="ORF">B5M42_08765</name>
</gene>
<dbReference type="Pfam" id="PF17862">
    <property type="entry name" value="AAA_lid_3"/>
    <property type="match status" value="1"/>
</dbReference>
<dbReference type="InterPro" id="IPR003959">
    <property type="entry name" value="ATPase_AAA_core"/>
</dbReference>
<dbReference type="InterPro" id="IPR003593">
    <property type="entry name" value="AAA+_ATPase"/>
</dbReference>
<dbReference type="GO" id="GO:0016887">
    <property type="term" value="F:ATP hydrolysis activity"/>
    <property type="evidence" value="ECO:0007669"/>
    <property type="project" value="InterPro"/>
</dbReference>
<dbReference type="Pfam" id="PF00004">
    <property type="entry name" value="AAA"/>
    <property type="match status" value="1"/>
</dbReference>
<name>A0A4Y8Q4P3_9BACL</name>
<dbReference type="Proteomes" id="UP000298246">
    <property type="component" value="Unassembled WGS sequence"/>
</dbReference>
<dbReference type="GO" id="GO:0005524">
    <property type="term" value="F:ATP binding"/>
    <property type="evidence" value="ECO:0007669"/>
    <property type="project" value="UniProtKB-KW"/>
</dbReference>
<evidence type="ECO:0000313" key="8">
    <source>
        <dbReference type="Proteomes" id="UP000298246"/>
    </source>
</evidence>
<dbReference type="OrthoDB" id="9806903at2"/>
<dbReference type="PANTHER" id="PTHR42960">
    <property type="entry name" value="YCF46 PROTEIN"/>
    <property type="match status" value="1"/>
</dbReference>
<dbReference type="PANTHER" id="PTHR42960:SF1">
    <property type="entry name" value="YCF46 PROTEIN"/>
    <property type="match status" value="1"/>
</dbReference>
<keyword evidence="1" id="KW-0547">Nucleotide-binding</keyword>
<dbReference type="InterPro" id="IPR041569">
    <property type="entry name" value="AAA_lid_3"/>
</dbReference>
<dbReference type="SMART" id="SM00382">
    <property type="entry name" value="AAA"/>
    <property type="match status" value="1"/>
</dbReference>
<dbReference type="CDD" id="cd19507">
    <property type="entry name" value="RecA-like_Ycf46-like"/>
    <property type="match status" value="1"/>
</dbReference>
<dbReference type="InterPro" id="IPR052381">
    <property type="entry name" value="AAA_domain_protein"/>
</dbReference>
<dbReference type="Gene3D" id="3.40.50.300">
    <property type="entry name" value="P-loop containing nucleotide triphosphate hydrolases"/>
    <property type="match status" value="1"/>
</dbReference>
<comment type="caution">
    <text evidence="7">The sequence shown here is derived from an EMBL/GenBank/DDBJ whole genome shotgun (WGS) entry which is preliminary data.</text>
</comment>
<evidence type="ECO:0000313" key="7">
    <source>
        <dbReference type="EMBL" id="TFE88990.1"/>
    </source>
</evidence>
<dbReference type="SUPFAM" id="SSF52540">
    <property type="entry name" value="P-loop containing nucleoside triphosphate hydrolases"/>
    <property type="match status" value="1"/>
</dbReference>
<evidence type="ECO:0000256" key="5">
    <source>
        <dbReference type="SAM" id="MobiDB-lite"/>
    </source>
</evidence>
<keyword evidence="2" id="KW-0067">ATP-binding</keyword>
<proteinExistence type="inferred from homology"/>
<reference evidence="7 8" key="1">
    <citation type="submission" date="2017-03" db="EMBL/GenBank/DDBJ databases">
        <title>Isolation of Levoglucosan Utilizing Bacteria.</title>
        <authorList>
            <person name="Arya A.S."/>
        </authorList>
    </citation>
    <scope>NUCLEOTIDE SEQUENCE [LARGE SCALE GENOMIC DNA]</scope>
    <source>
        <strain evidence="7 8">MEC069</strain>
    </source>
</reference>